<sequence>MATMQSTLPSSPSALKHMEKELVKEGKTEANQVKHTLKDVEATEKAAAKAQKSVNKAEKQNAKLSKQEETTAKALNKATHRHEGAVTELTSSDRDVKLKHQHDVKVQSELEDEEKPRRKSL</sequence>
<evidence type="ECO:0000313" key="2">
    <source>
        <dbReference type="EMBL" id="KAJ7781636.1"/>
    </source>
</evidence>
<evidence type="ECO:0000313" key="3">
    <source>
        <dbReference type="Proteomes" id="UP001215598"/>
    </source>
</evidence>
<organism evidence="2 3">
    <name type="scientific">Mycena metata</name>
    <dbReference type="NCBI Taxonomy" id="1033252"/>
    <lineage>
        <taxon>Eukaryota</taxon>
        <taxon>Fungi</taxon>
        <taxon>Dikarya</taxon>
        <taxon>Basidiomycota</taxon>
        <taxon>Agaricomycotina</taxon>
        <taxon>Agaricomycetes</taxon>
        <taxon>Agaricomycetidae</taxon>
        <taxon>Agaricales</taxon>
        <taxon>Marasmiineae</taxon>
        <taxon>Mycenaceae</taxon>
        <taxon>Mycena</taxon>
    </lineage>
</organism>
<keyword evidence="3" id="KW-1185">Reference proteome</keyword>
<protein>
    <submittedName>
        <fullName evidence="2">Uncharacterized protein</fullName>
    </submittedName>
</protein>
<comment type="caution">
    <text evidence="2">The sequence shown here is derived from an EMBL/GenBank/DDBJ whole genome shotgun (WGS) entry which is preliminary data.</text>
</comment>
<proteinExistence type="predicted"/>
<name>A0AAD7NZ37_9AGAR</name>
<dbReference type="EMBL" id="JARKIB010000004">
    <property type="protein sequence ID" value="KAJ7781636.1"/>
    <property type="molecule type" value="Genomic_DNA"/>
</dbReference>
<reference evidence="2" key="1">
    <citation type="submission" date="2023-03" db="EMBL/GenBank/DDBJ databases">
        <title>Massive genome expansion in bonnet fungi (Mycena s.s.) driven by repeated elements and novel gene families across ecological guilds.</title>
        <authorList>
            <consortium name="Lawrence Berkeley National Laboratory"/>
            <person name="Harder C.B."/>
            <person name="Miyauchi S."/>
            <person name="Viragh M."/>
            <person name="Kuo A."/>
            <person name="Thoen E."/>
            <person name="Andreopoulos B."/>
            <person name="Lu D."/>
            <person name="Skrede I."/>
            <person name="Drula E."/>
            <person name="Henrissat B."/>
            <person name="Morin E."/>
            <person name="Kohler A."/>
            <person name="Barry K."/>
            <person name="LaButti K."/>
            <person name="Morin E."/>
            <person name="Salamov A."/>
            <person name="Lipzen A."/>
            <person name="Mereny Z."/>
            <person name="Hegedus B."/>
            <person name="Baldrian P."/>
            <person name="Stursova M."/>
            <person name="Weitz H."/>
            <person name="Taylor A."/>
            <person name="Grigoriev I.V."/>
            <person name="Nagy L.G."/>
            <person name="Martin F."/>
            <person name="Kauserud H."/>
        </authorList>
    </citation>
    <scope>NUCLEOTIDE SEQUENCE</scope>
    <source>
        <strain evidence="2">CBHHK182m</strain>
    </source>
</reference>
<feature type="compositionally biased region" description="Basic and acidic residues" evidence="1">
    <location>
        <begin position="16"/>
        <end position="28"/>
    </location>
</feature>
<dbReference type="Proteomes" id="UP001215598">
    <property type="component" value="Unassembled WGS sequence"/>
</dbReference>
<feature type="compositionally biased region" description="Polar residues" evidence="1">
    <location>
        <begin position="1"/>
        <end position="13"/>
    </location>
</feature>
<evidence type="ECO:0000256" key="1">
    <source>
        <dbReference type="SAM" id="MobiDB-lite"/>
    </source>
</evidence>
<dbReference type="AlphaFoldDB" id="A0AAD7NZ37"/>
<gene>
    <name evidence="2" type="ORF">B0H16DRAFT_1878302</name>
</gene>
<feature type="compositionally biased region" description="Basic and acidic residues" evidence="1">
    <location>
        <begin position="55"/>
        <end position="71"/>
    </location>
</feature>
<feature type="region of interest" description="Disordered" evidence="1">
    <location>
        <begin position="51"/>
        <end position="121"/>
    </location>
</feature>
<feature type="compositionally biased region" description="Basic and acidic residues" evidence="1">
    <location>
        <begin position="81"/>
        <end position="108"/>
    </location>
</feature>
<accession>A0AAD7NZ37</accession>
<feature type="region of interest" description="Disordered" evidence="1">
    <location>
        <begin position="1"/>
        <end position="30"/>
    </location>
</feature>